<reference evidence="4" key="1">
    <citation type="journal article" date="2019" name="Int. J. Syst. Evol. Microbiol.">
        <title>The Global Catalogue of Microorganisms (GCM) 10K type strain sequencing project: providing services to taxonomists for standard genome sequencing and annotation.</title>
        <authorList>
            <consortium name="The Broad Institute Genomics Platform"/>
            <consortium name="The Broad Institute Genome Sequencing Center for Infectious Disease"/>
            <person name="Wu L."/>
            <person name="Ma J."/>
        </authorList>
    </citation>
    <scope>NUCLEOTIDE SEQUENCE [LARGE SCALE GENOMIC DNA]</scope>
    <source>
        <strain evidence="4">KCTC 52127</strain>
    </source>
</reference>
<evidence type="ECO:0000256" key="1">
    <source>
        <dbReference type="SAM" id="Phobius"/>
    </source>
</evidence>
<keyword evidence="1" id="KW-0472">Membrane</keyword>
<keyword evidence="3" id="KW-0238">DNA-binding</keyword>
<accession>A0ABW5LQK3</accession>
<feature type="domain" description="HTH LytTR-type" evidence="2">
    <location>
        <begin position="265"/>
        <end position="371"/>
    </location>
</feature>
<name>A0ABW5LQK3_9FLAO</name>
<dbReference type="Proteomes" id="UP001597508">
    <property type="component" value="Unassembled WGS sequence"/>
</dbReference>
<dbReference type="Gene3D" id="3.30.450.20">
    <property type="entry name" value="PAS domain"/>
    <property type="match status" value="1"/>
</dbReference>
<keyword evidence="1" id="KW-1133">Transmembrane helix</keyword>
<feature type="transmembrane region" description="Helical" evidence="1">
    <location>
        <begin position="6"/>
        <end position="29"/>
    </location>
</feature>
<dbReference type="RefSeq" id="WP_379665790.1">
    <property type="nucleotide sequence ID" value="NZ_JBHULH010000003.1"/>
</dbReference>
<evidence type="ECO:0000259" key="2">
    <source>
        <dbReference type="PROSITE" id="PS50930"/>
    </source>
</evidence>
<keyword evidence="1" id="KW-0812">Transmembrane</keyword>
<proteinExistence type="predicted"/>
<dbReference type="Pfam" id="PF04397">
    <property type="entry name" value="LytTR"/>
    <property type="match status" value="1"/>
</dbReference>
<gene>
    <name evidence="3" type="ORF">ACFSRZ_06825</name>
</gene>
<evidence type="ECO:0000313" key="3">
    <source>
        <dbReference type="EMBL" id="MFD2567080.1"/>
    </source>
</evidence>
<keyword evidence="4" id="KW-1185">Reference proteome</keyword>
<dbReference type="InterPro" id="IPR007492">
    <property type="entry name" value="LytTR_DNA-bd_dom"/>
</dbReference>
<sequence length="371" mass="41959">MKNYRYYIYTVVTLLVFSVLASFFGVPYVSKINGIQLLNSEITSAQQQAKQVAFLAGDAFEKQEKGKIASSIQNSLKGTKEHNVFISVLDWSSTIISHPDITLVGSKNEQESTRNMEAIPVGEELYKVIKSMSSIEEGQTEILYTTPVKNSDWIVVAHLNMSNIVDLMNQQKNQIYLIFCLIMLVLMVVVLGIVRIITGYYENQLSLKNSRLEDGVLSLSKLNTSLENYQKKLNEITTFSSNTETVAAADTQQPIPKEKEKQRILTYVRNELMPVSTEDIGYIYVENTITYVVQKDGKRSTTSESLDQIYSYLDEKSFFRANRQIIVAISAIEKIIKFGNSKLKIQVNPPSEIDIIIGKNKAAAFKQWLDL</sequence>
<feature type="transmembrane region" description="Helical" evidence="1">
    <location>
        <begin position="175"/>
        <end position="201"/>
    </location>
</feature>
<dbReference type="EMBL" id="JBHULH010000003">
    <property type="protein sequence ID" value="MFD2567080.1"/>
    <property type="molecule type" value="Genomic_DNA"/>
</dbReference>
<comment type="caution">
    <text evidence="3">The sequence shown here is derived from an EMBL/GenBank/DDBJ whole genome shotgun (WGS) entry which is preliminary data.</text>
</comment>
<organism evidence="3 4">
    <name type="scientific">Pseudotenacibaculum haliotis</name>
    <dbReference type="NCBI Taxonomy" id="1862138"/>
    <lineage>
        <taxon>Bacteria</taxon>
        <taxon>Pseudomonadati</taxon>
        <taxon>Bacteroidota</taxon>
        <taxon>Flavobacteriia</taxon>
        <taxon>Flavobacteriales</taxon>
        <taxon>Flavobacteriaceae</taxon>
        <taxon>Pseudotenacibaculum</taxon>
    </lineage>
</organism>
<dbReference type="GO" id="GO:0003677">
    <property type="term" value="F:DNA binding"/>
    <property type="evidence" value="ECO:0007669"/>
    <property type="project" value="UniProtKB-KW"/>
</dbReference>
<protein>
    <submittedName>
        <fullName evidence="3">LytTR family transcriptional regulator DNA-binding domain-containing protein</fullName>
    </submittedName>
</protein>
<dbReference type="SMART" id="SM00850">
    <property type="entry name" value="LytTR"/>
    <property type="match status" value="1"/>
</dbReference>
<dbReference type="PROSITE" id="PS50930">
    <property type="entry name" value="HTH_LYTTR"/>
    <property type="match status" value="1"/>
</dbReference>
<dbReference type="Gene3D" id="2.40.50.1020">
    <property type="entry name" value="LytTr DNA-binding domain"/>
    <property type="match status" value="1"/>
</dbReference>
<evidence type="ECO:0000313" key="4">
    <source>
        <dbReference type="Proteomes" id="UP001597508"/>
    </source>
</evidence>